<dbReference type="Gramene" id="ORUFI04G19860.1">
    <property type="protein sequence ID" value="ORUFI04G19860.1"/>
    <property type="gene ID" value="ORUFI04G19860"/>
</dbReference>
<evidence type="ECO:0000313" key="2">
    <source>
        <dbReference type="EnsemblPlants" id="ORUFI04G19860.1"/>
    </source>
</evidence>
<dbReference type="EnsemblPlants" id="ORUFI04G19860.1">
    <property type="protein sequence ID" value="ORUFI04G19860.1"/>
    <property type="gene ID" value="ORUFI04G19860"/>
</dbReference>
<evidence type="ECO:0000256" key="1">
    <source>
        <dbReference type="SAM" id="MobiDB-lite"/>
    </source>
</evidence>
<keyword evidence="3" id="KW-1185">Reference proteome</keyword>
<dbReference type="Proteomes" id="UP000008022">
    <property type="component" value="Unassembled WGS sequence"/>
</dbReference>
<dbReference type="HOGENOM" id="CLU_130649_0_0_1"/>
<reference evidence="2" key="2">
    <citation type="submission" date="2015-06" db="UniProtKB">
        <authorList>
            <consortium name="EnsemblPlants"/>
        </authorList>
    </citation>
    <scope>IDENTIFICATION</scope>
</reference>
<feature type="region of interest" description="Disordered" evidence="1">
    <location>
        <begin position="1"/>
        <end position="33"/>
    </location>
</feature>
<feature type="compositionally biased region" description="Low complexity" evidence="1">
    <location>
        <begin position="53"/>
        <end position="67"/>
    </location>
</feature>
<organism evidence="2 3">
    <name type="scientific">Oryza rufipogon</name>
    <name type="common">Brownbeard rice</name>
    <name type="synonym">Asian wild rice</name>
    <dbReference type="NCBI Taxonomy" id="4529"/>
    <lineage>
        <taxon>Eukaryota</taxon>
        <taxon>Viridiplantae</taxon>
        <taxon>Streptophyta</taxon>
        <taxon>Embryophyta</taxon>
        <taxon>Tracheophyta</taxon>
        <taxon>Spermatophyta</taxon>
        <taxon>Magnoliopsida</taxon>
        <taxon>Liliopsida</taxon>
        <taxon>Poales</taxon>
        <taxon>Poaceae</taxon>
        <taxon>BOP clade</taxon>
        <taxon>Oryzoideae</taxon>
        <taxon>Oryzeae</taxon>
        <taxon>Oryzinae</taxon>
        <taxon>Oryza</taxon>
    </lineage>
</organism>
<sequence length="176" mass="18794">MWLKPSSVDASSSSLPTSSSVSTTSSPLWRDASARAAAASPWRAFTLAQKLATSSSASTAGPALTGGEQCGRSGPPYPAAHVLTLTQNHIAHSSRSHSRRRIGAALSSVAHADASAIHGGLPLPREALRHSHQDDEQRGRRWLYGPRDRMRVGDTMNAHAAWNRRRSAGRQSAKIE</sequence>
<reference evidence="3" key="1">
    <citation type="submission" date="2013-06" db="EMBL/GenBank/DDBJ databases">
        <authorList>
            <person name="Zhao Q."/>
        </authorList>
    </citation>
    <scope>NUCLEOTIDE SEQUENCE</scope>
    <source>
        <strain evidence="3">cv. W1943</strain>
    </source>
</reference>
<dbReference type="AlphaFoldDB" id="A0A0E0PBG2"/>
<feature type="region of interest" description="Disordered" evidence="1">
    <location>
        <begin position="53"/>
        <end position="78"/>
    </location>
</feature>
<name>A0A0E0PBG2_ORYRU</name>
<proteinExistence type="predicted"/>
<dbReference type="OMA" id="MNAHAAW"/>
<evidence type="ECO:0000313" key="3">
    <source>
        <dbReference type="Proteomes" id="UP000008022"/>
    </source>
</evidence>
<accession>A0A0E0PBG2</accession>
<feature type="region of interest" description="Disordered" evidence="1">
    <location>
        <begin position="155"/>
        <end position="176"/>
    </location>
</feature>
<protein>
    <submittedName>
        <fullName evidence="2">Uncharacterized protein</fullName>
    </submittedName>
</protein>